<dbReference type="AlphaFoldDB" id="A0A6A1V7H6"/>
<dbReference type="PANTHER" id="PTHR34570">
    <property type="entry name" value="OS03G0593100 PROTEIN"/>
    <property type="match status" value="1"/>
</dbReference>
<evidence type="ECO:0000313" key="2">
    <source>
        <dbReference type="EMBL" id="KAB1208681.1"/>
    </source>
</evidence>
<evidence type="ECO:0000256" key="1">
    <source>
        <dbReference type="SAM" id="MobiDB-lite"/>
    </source>
</evidence>
<evidence type="ECO:0000313" key="4">
    <source>
        <dbReference type="Proteomes" id="UP000516437"/>
    </source>
</evidence>
<reference evidence="3" key="1">
    <citation type="submission" date="2018-07" db="EMBL/GenBank/DDBJ databases">
        <authorList>
            <person name="Gao Z.-S."/>
            <person name="Jia H.-M."/>
            <person name="Jia H.-J."/>
            <person name="Cai Q.-L."/>
            <person name="Wang Y."/>
            <person name="Zhao H.-B."/>
        </authorList>
    </citation>
    <scope>NUCLEOTIDE SEQUENCE</scope>
    <source>
        <tissue evidence="3">Leaves</tissue>
    </source>
</reference>
<keyword evidence="4" id="KW-1185">Reference proteome</keyword>
<protein>
    <submittedName>
        <fullName evidence="3">Uncharacterized protein</fullName>
    </submittedName>
</protein>
<dbReference type="PANTHER" id="PTHR34570:SF20">
    <property type="entry name" value="MYB-CC TYPE TRANSCRIPTION FACTOR LHEQLE-CONTAINING DOMAIN-CONTAINING PROTEIN"/>
    <property type="match status" value="1"/>
</dbReference>
<accession>A0A6A1V7H6</accession>
<gene>
    <name evidence="2" type="ORF">CJ030_MR6G006508</name>
    <name evidence="3" type="ORF">CJ030_MR6G006661</name>
</gene>
<reference evidence="3" key="3">
    <citation type="submission" date="2019-09" db="EMBL/GenBank/DDBJ databases">
        <authorList>
            <person name="Gao Z."/>
        </authorList>
    </citation>
    <scope>NUCLEOTIDE SEQUENCE</scope>
    <source>
        <tissue evidence="3">Leaves</tissue>
    </source>
</reference>
<evidence type="ECO:0000313" key="3">
    <source>
        <dbReference type="EMBL" id="KAB1208703.1"/>
    </source>
</evidence>
<proteinExistence type="predicted"/>
<dbReference type="OrthoDB" id="671858at2759"/>
<dbReference type="Proteomes" id="UP000516437">
    <property type="component" value="Chromosome 6"/>
</dbReference>
<organism evidence="3 4">
    <name type="scientific">Morella rubra</name>
    <name type="common">Chinese bayberry</name>
    <dbReference type="NCBI Taxonomy" id="262757"/>
    <lineage>
        <taxon>Eukaryota</taxon>
        <taxon>Viridiplantae</taxon>
        <taxon>Streptophyta</taxon>
        <taxon>Embryophyta</taxon>
        <taxon>Tracheophyta</taxon>
        <taxon>Spermatophyta</taxon>
        <taxon>Magnoliopsida</taxon>
        <taxon>eudicotyledons</taxon>
        <taxon>Gunneridae</taxon>
        <taxon>Pentapetalae</taxon>
        <taxon>rosids</taxon>
        <taxon>fabids</taxon>
        <taxon>Fagales</taxon>
        <taxon>Myricaceae</taxon>
        <taxon>Morella</taxon>
    </lineage>
</organism>
<name>A0A6A1V7H6_9ROSI</name>
<feature type="region of interest" description="Disordered" evidence="1">
    <location>
        <begin position="96"/>
        <end position="127"/>
    </location>
</feature>
<feature type="compositionally biased region" description="Polar residues" evidence="1">
    <location>
        <begin position="97"/>
        <end position="127"/>
    </location>
</feature>
<comment type="caution">
    <text evidence="3">The sequence shown here is derived from an EMBL/GenBank/DDBJ whole genome shotgun (WGS) entry which is preliminary data.</text>
</comment>
<dbReference type="EMBL" id="RXIC02000024">
    <property type="protein sequence ID" value="KAB1208681.1"/>
    <property type="molecule type" value="Genomic_DNA"/>
</dbReference>
<dbReference type="EMBL" id="RXIC02000024">
    <property type="protein sequence ID" value="KAB1208703.1"/>
    <property type="molecule type" value="Genomic_DNA"/>
</dbReference>
<sequence>MGRQTGDPTTVSPSIALLQERFRHLEKVKERREERDLLKLFSETERNAPTMVFDQHSKSSFQSEMIIPHRSTLQDSLSLGLNLRTDPDDLRAMKMQPLTNSWPYGTAATAGTSKSSENSGVDTSLHL</sequence>
<reference evidence="3 4" key="2">
    <citation type="journal article" date="2019" name="Plant Biotechnol. J.">
        <title>The red bayberry genome and genetic basis of sex determination.</title>
        <authorList>
            <person name="Jia H.M."/>
            <person name="Jia H.J."/>
            <person name="Cai Q.L."/>
            <person name="Wang Y."/>
            <person name="Zhao H.B."/>
            <person name="Yang W.F."/>
            <person name="Wang G.Y."/>
            <person name="Li Y.H."/>
            <person name="Zhan D.L."/>
            <person name="Shen Y.T."/>
            <person name="Niu Q.F."/>
            <person name="Chang L."/>
            <person name="Qiu J."/>
            <person name="Zhao L."/>
            <person name="Xie H.B."/>
            <person name="Fu W.Y."/>
            <person name="Jin J."/>
            <person name="Li X.W."/>
            <person name="Jiao Y."/>
            <person name="Zhou C.C."/>
            <person name="Tu T."/>
            <person name="Chai C.Y."/>
            <person name="Gao J.L."/>
            <person name="Fan L.J."/>
            <person name="van de Weg E."/>
            <person name="Wang J.Y."/>
            <person name="Gao Z.S."/>
        </authorList>
    </citation>
    <scope>NUCLEOTIDE SEQUENCE [LARGE SCALE GENOMIC DNA]</scope>
    <source>
        <tissue evidence="3">Leaves</tissue>
    </source>
</reference>